<protein>
    <recommendedName>
        <fullName evidence="6">Leucine-rich repeat-containing protein 40</fullName>
    </recommendedName>
</protein>
<dbReference type="Proteomes" id="UP000557566">
    <property type="component" value="Unassembled WGS sequence"/>
</dbReference>
<organism evidence="4 5">
    <name type="scientific">Ophiocordyceps sinensis</name>
    <dbReference type="NCBI Taxonomy" id="72228"/>
    <lineage>
        <taxon>Eukaryota</taxon>
        <taxon>Fungi</taxon>
        <taxon>Dikarya</taxon>
        <taxon>Ascomycota</taxon>
        <taxon>Pezizomycotina</taxon>
        <taxon>Sordariomycetes</taxon>
        <taxon>Hypocreomycetidae</taxon>
        <taxon>Hypocreales</taxon>
        <taxon>Ophiocordycipitaceae</taxon>
        <taxon>Ophiocordyceps</taxon>
    </lineage>
</organism>
<feature type="compositionally biased region" description="Polar residues" evidence="3">
    <location>
        <begin position="188"/>
        <end position="203"/>
    </location>
</feature>
<feature type="compositionally biased region" description="Polar residues" evidence="3">
    <location>
        <begin position="427"/>
        <end position="440"/>
    </location>
</feature>
<gene>
    <name evidence="4" type="ORF">G6O67_008011</name>
</gene>
<evidence type="ECO:0000313" key="4">
    <source>
        <dbReference type="EMBL" id="KAF4504573.1"/>
    </source>
</evidence>
<dbReference type="SMART" id="SM00369">
    <property type="entry name" value="LRR_TYP"/>
    <property type="match status" value="11"/>
</dbReference>
<feature type="region of interest" description="Disordered" evidence="3">
    <location>
        <begin position="1"/>
        <end position="157"/>
    </location>
</feature>
<feature type="compositionally biased region" description="Low complexity" evidence="3">
    <location>
        <begin position="213"/>
        <end position="242"/>
    </location>
</feature>
<dbReference type="PANTHER" id="PTHR45617">
    <property type="entry name" value="LEUCINE RICH REPEAT FAMILY PROTEIN"/>
    <property type="match status" value="1"/>
</dbReference>
<dbReference type="InterPro" id="IPR032675">
    <property type="entry name" value="LRR_dom_sf"/>
</dbReference>
<dbReference type="SUPFAM" id="SSF52058">
    <property type="entry name" value="L domain-like"/>
    <property type="match status" value="2"/>
</dbReference>
<keyword evidence="2" id="KW-0677">Repeat</keyword>
<feature type="region of interest" description="Disordered" evidence="3">
    <location>
        <begin position="867"/>
        <end position="916"/>
    </location>
</feature>
<accession>A0A8H4LRY4</accession>
<proteinExistence type="predicted"/>
<feature type="compositionally biased region" description="Low complexity" evidence="3">
    <location>
        <begin position="878"/>
        <end position="896"/>
    </location>
</feature>
<keyword evidence="1" id="KW-0433">Leucine-rich repeat</keyword>
<reference evidence="4 5" key="1">
    <citation type="journal article" date="2020" name="Genome Biol. Evol.">
        <title>A new high-quality draft genome assembly of the Chinese cordyceps Ophiocordyceps sinensis.</title>
        <authorList>
            <person name="Shu R."/>
            <person name="Zhang J."/>
            <person name="Meng Q."/>
            <person name="Zhang H."/>
            <person name="Zhou G."/>
            <person name="Li M."/>
            <person name="Wu P."/>
            <person name="Zhao Y."/>
            <person name="Chen C."/>
            <person name="Qin Q."/>
        </authorList>
    </citation>
    <scope>NUCLEOTIDE SEQUENCE [LARGE SCALE GENOMIC DNA]</scope>
    <source>
        <strain evidence="4 5">IOZ07</strain>
    </source>
</reference>
<dbReference type="Pfam" id="PF00560">
    <property type="entry name" value="LRR_1"/>
    <property type="match status" value="1"/>
</dbReference>
<evidence type="ECO:0000313" key="5">
    <source>
        <dbReference type="Proteomes" id="UP000557566"/>
    </source>
</evidence>
<dbReference type="OrthoDB" id="676979at2759"/>
<dbReference type="AlphaFoldDB" id="A0A8H4LRY4"/>
<feature type="compositionally biased region" description="Polar residues" evidence="3">
    <location>
        <begin position="902"/>
        <end position="911"/>
    </location>
</feature>
<feature type="region of interest" description="Disordered" evidence="3">
    <location>
        <begin position="424"/>
        <end position="445"/>
    </location>
</feature>
<dbReference type="PROSITE" id="PS51450">
    <property type="entry name" value="LRR"/>
    <property type="match status" value="1"/>
</dbReference>
<keyword evidence="5" id="KW-1185">Reference proteome</keyword>
<sequence>MDGSQERPTAIPRLSRLPVARPASAMPKTASSIPGPSAVRRAPSGETLGRRPAAGWDLQPPKLRHSSSRPQLRSVSTNAPPSRDLLPSSSAHPTFPDRRSRPQPALTKPRAPRPGPQLQRRADAAVDCVAARRPSPRLDAQLDAPDRDSHELGSHDVLGNLPEAASVYATPAKSCLSLSERTIGTLAQLPSSPAMTKRPSSFFEQARPGSRADSGNSRPSSSYNSDGSATSSSRQDSRPTSSADHDEPAALNLRAPSAPSAYFKPSFSALNRSPSRRSDLTLAKTPQSCAISRRASMAPSSKLPGSPAIRPDAKSPTAGRKAHERFPVKPGPPRVPVKGLFRKPSLPVMGPPAERSGLSDRLSSDPDQEPAASWDGAIQPMAPASIGLGPGEPVTSLSSRKSSAALRQQIAKAKAAKRAVVQETWHDTATPSNPAASTVSPDGGFDFDAGIEDPFNLRPGEKASSMVLKQRAAAARTSGRLNIAALGLKAMPDEVLKMYDLESIGANHGSWAESVDLTRLVAADNELETLDDAVFPDVSLDALEGDEDSQGHMFGGLETLDLHGNVLVGVPLGFRRLAYLTSLNLSSNRLENDCVDVISHMAALKHLKLSKNRLSGPLNSALSNLESLEMLDVHGNSITALPQNIQDMSRLRILNLSENRLDTLPFEGLAKLPLIELSLRKNRLTGALIRGSIQSLPLLQTLDASANQLTHLTRPGSAVSLPAVQSVSLSMNRLQELPDMATWTSLVTLSVDENSISTIPSCFITLEKLRHADFSSNDIRVVPPEIARMVGLSMLRLTGNPLRDKKFASATTDELKEVLAGRLEPPPPYQEPGDARTVTDFMGCLVGMDSKLKGGRGPTMVVENVDADGRSDADDDFATPPTSAPQSPARSTSSTAGDAQSRAGTPTSQVWTVKPGGLLDRARTASSAMSDAMCSEVAARHQVRQVQLHHNLFTCMPNSLGVFGATLGFLSLSHNQLAGDCFLASELALPALREINLASNLMTNLEPLMRFLRAPALDKMDVSMNRIRSIPQGLKQAFPQLTVLLASNNHLTDLESESIRGLKTVDASSNEIAQLNPRIGLLGGQGGLQRLEVTGNRFKVPRWDILERGTEATLRWLRGRVPADEMAAWREGNAEESEDEVD</sequence>
<name>A0A8H4LRY4_9HYPO</name>
<evidence type="ECO:0000256" key="2">
    <source>
        <dbReference type="ARBA" id="ARBA00022737"/>
    </source>
</evidence>
<dbReference type="InterPro" id="IPR001611">
    <property type="entry name" value="Leu-rich_rpt"/>
</dbReference>
<evidence type="ECO:0008006" key="6">
    <source>
        <dbReference type="Google" id="ProtNLM"/>
    </source>
</evidence>
<dbReference type="EMBL" id="JAAVMX010000009">
    <property type="protein sequence ID" value="KAF4504573.1"/>
    <property type="molecule type" value="Genomic_DNA"/>
</dbReference>
<feature type="region of interest" description="Disordered" evidence="3">
    <location>
        <begin position="187"/>
        <end position="374"/>
    </location>
</feature>
<feature type="compositionally biased region" description="Polar residues" evidence="3">
    <location>
        <begin position="68"/>
        <end position="80"/>
    </location>
</feature>
<evidence type="ECO:0000256" key="3">
    <source>
        <dbReference type="SAM" id="MobiDB-lite"/>
    </source>
</evidence>
<evidence type="ECO:0000256" key="1">
    <source>
        <dbReference type="ARBA" id="ARBA00022614"/>
    </source>
</evidence>
<comment type="caution">
    <text evidence="4">The sequence shown here is derived from an EMBL/GenBank/DDBJ whole genome shotgun (WGS) entry which is preliminary data.</text>
</comment>
<dbReference type="InterPro" id="IPR003591">
    <property type="entry name" value="Leu-rich_rpt_typical-subtyp"/>
</dbReference>
<dbReference type="Pfam" id="PF13855">
    <property type="entry name" value="LRR_8"/>
    <property type="match status" value="1"/>
</dbReference>
<dbReference type="SMART" id="SM00364">
    <property type="entry name" value="LRR_BAC"/>
    <property type="match status" value="8"/>
</dbReference>
<dbReference type="Gene3D" id="3.80.10.10">
    <property type="entry name" value="Ribonuclease Inhibitor"/>
    <property type="match status" value="3"/>
</dbReference>
<feature type="compositionally biased region" description="Basic and acidic residues" evidence="3">
    <location>
        <begin position="144"/>
        <end position="154"/>
    </location>
</feature>